<dbReference type="InterPro" id="IPR027283">
    <property type="entry name" value="YerD"/>
</dbReference>
<evidence type="ECO:0000313" key="4">
    <source>
        <dbReference type="EMBL" id="ADD42468.1"/>
    </source>
</evidence>
<dbReference type="InterPro" id="IPR002932">
    <property type="entry name" value="Glu_synthdom"/>
</dbReference>
<dbReference type="RefSeq" id="WP_013018039.1">
    <property type="nucleotide sequence ID" value="NC_013947.1"/>
</dbReference>
<dbReference type="KEGG" id="sna:Snas_2792"/>
<dbReference type="GO" id="GO:0006537">
    <property type="term" value="P:glutamate biosynthetic process"/>
    <property type="evidence" value="ECO:0007669"/>
    <property type="project" value="InterPro"/>
</dbReference>
<dbReference type="EMBL" id="CP001778">
    <property type="protein sequence ID" value="ADD42468.1"/>
    <property type="molecule type" value="Genomic_DNA"/>
</dbReference>
<sequence length="526" mass="56442">MVRFTTPVLAVLLAAVALALSIAVSAWWLLAALPLAAVAAVGVLDVVQVRHSILRNYPVLGHFRFLLEALRPELQQYFIERNTDGRPFDRDARSLVYERAKGDNQEKAFGTELDVYAVGQEFLAHSIAPVSPPDEPHRVTVGGPQCAKPYRMALLNVSAMSFGALSANAILALNAGAKLGGFAHDTGEGGLSGYHLRPGGDLVWEIGSGYFGCRTAAGGFDPGLFTDKAGDPRVKCVSVKLSQGAKPGIGGVMPAAKMTPEIAAARGVPAHEKCVSPPGHSAFAGPVGLLEFVARLREASGGKPTGFKLCVGRPAEFLSVCKAMLSTGIKPDFIIVDGSEGGTGAAPLEFEDHMGMPLTDGLMFVHQALVGCGLRDDIRVAASGKIASGADIVKRLIQGADYTNAARAMMMALGCIQAQRCHTNTCPVGVTTQDPRRYRALVVDDKAQRVYRFQRETVKSANALIAAMGLTSPEQLRAEDLVRRTDDQTLRRFDESGHRLHDGELLYEPPRWWAHYWQQASADRYG</sequence>
<protein>
    <submittedName>
        <fullName evidence="4">Glutamate synthase (NADPH)</fullName>
        <ecNumber evidence="4">1.4.1.13</ecNumber>
    </submittedName>
</protein>
<dbReference type="PIRSF" id="PIRSF006429">
    <property type="entry name" value="GOGAT_lg_2"/>
    <property type="match status" value="1"/>
</dbReference>
<dbReference type="AlphaFoldDB" id="D3Q894"/>
<dbReference type="PANTHER" id="PTHR43819">
    <property type="entry name" value="ARCHAEAL-TYPE GLUTAMATE SYNTHASE [NADPH]"/>
    <property type="match status" value="1"/>
</dbReference>
<dbReference type="HOGENOM" id="CLU_026563_1_0_11"/>
<keyword evidence="5" id="KW-1185">Reference proteome</keyword>
<dbReference type="GO" id="GO:0004355">
    <property type="term" value="F:glutamate synthase (NADPH) activity"/>
    <property type="evidence" value="ECO:0007669"/>
    <property type="project" value="UniProtKB-EC"/>
</dbReference>
<feature type="domain" description="Glutamate synthase" evidence="3">
    <location>
        <begin position="155"/>
        <end position="470"/>
    </location>
</feature>
<dbReference type="SUPFAM" id="SSF51395">
    <property type="entry name" value="FMN-linked oxidoreductases"/>
    <property type="match status" value="1"/>
</dbReference>
<accession>D3Q894</accession>
<organism evidence="4 5">
    <name type="scientific">Stackebrandtia nassauensis (strain DSM 44728 / CIP 108903 / NRRL B-16338 / NBRC 102104 / LLR-40K-21)</name>
    <dbReference type="NCBI Taxonomy" id="446470"/>
    <lineage>
        <taxon>Bacteria</taxon>
        <taxon>Bacillati</taxon>
        <taxon>Actinomycetota</taxon>
        <taxon>Actinomycetes</taxon>
        <taxon>Glycomycetales</taxon>
        <taxon>Glycomycetaceae</taxon>
        <taxon>Stackebrandtia</taxon>
    </lineage>
</organism>
<gene>
    <name evidence="4" type="ordered locus">Snas_2792</name>
</gene>
<dbReference type="InterPro" id="IPR024188">
    <property type="entry name" value="GltB"/>
</dbReference>
<dbReference type="OrthoDB" id="9758182at2"/>
<dbReference type="InterPro" id="IPR013785">
    <property type="entry name" value="Aldolase_TIM"/>
</dbReference>
<dbReference type="EC" id="1.4.1.13" evidence="4"/>
<name>D3Q894_STANL</name>
<proteinExistence type="inferred from homology"/>
<reference evidence="4 5" key="1">
    <citation type="journal article" date="2009" name="Stand. Genomic Sci.">
        <title>Complete genome sequence of Stackebrandtia nassauensis type strain (LLR-40K-21).</title>
        <authorList>
            <person name="Munk C."/>
            <person name="Lapidus A."/>
            <person name="Copeland A."/>
            <person name="Jando M."/>
            <person name="Mayilraj S."/>
            <person name="Glavina Del Rio T."/>
            <person name="Nolan M."/>
            <person name="Chen F."/>
            <person name="Lucas S."/>
            <person name="Tice H."/>
            <person name="Cheng J.F."/>
            <person name="Han C."/>
            <person name="Detter J.C."/>
            <person name="Bruce D."/>
            <person name="Goodwin L."/>
            <person name="Chain P."/>
            <person name="Pitluck S."/>
            <person name="Goker M."/>
            <person name="Ovchinikova G."/>
            <person name="Pati A."/>
            <person name="Ivanova N."/>
            <person name="Mavromatis K."/>
            <person name="Chen A."/>
            <person name="Palaniappan K."/>
            <person name="Land M."/>
            <person name="Hauser L."/>
            <person name="Chang Y.J."/>
            <person name="Jeffries C.D."/>
            <person name="Bristow J."/>
            <person name="Eisen J.A."/>
            <person name="Markowitz V."/>
            <person name="Hugenholtz P."/>
            <person name="Kyrpides N.C."/>
            <person name="Klenk H.P."/>
        </authorList>
    </citation>
    <scope>NUCLEOTIDE SEQUENCE [LARGE SCALE GENOMIC DNA]</scope>
    <source>
        <strain evidence="5">DSM 44728 / CIP 108903 / NRRL B-16338 / NBRC 102104 / LLR-40K-21</strain>
    </source>
</reference>
<evidence type="ECO:0000256" key="2">
    <source>
        <dbReference type="PIRNR" id="PIRNR006429"/>
    </source>
</evidence>
<evidence type="ECO:0000259" key="3">
    <source>
        <dbReference type="Pfam" id="PF01645"/>
    </source>
</evidence>
<dbReference type="CDD" id="cd02808">
    <property type="entry name" value="GltS_FMN"/>
    <property type="match status" value="1"/>
</dbReference>
<keyword evidence="4" id="KW-0560">Oxidoreductase</keyword>
<dbReference type="Pfam" id="PF01645">
    <property type="entry name" value="Glu_synthase"/>
    <property type="match status" value="1"/>
</dbReference>
<dbReference type="Gene3D" id="3.20.20.70">
    <property type="entry name" value="Aldolase class I"/>
    <property type="match status" value="1"/>
</dbReference>
<dbReference type="PIRSF" id="PIRSF500060">
    <property type="entry name" value="UCP500060"/>
    <property type="match status" value="1"/>
</dbReference>
<evidence type="ECO:0000256" key="1">
    <source>
        <dbReference type="ARBA" id="ARBA00009716"/>
    </source>
</evidence>
<evidence type="ECO:0000313" key="5">
    <source>
        <dbReference type="Proteomes" id="UP000000844"/>
    </source>
</evidence>
<dbReference type="STRING" id="446470.Snas_2792"/>
<comment type="similarity">
    <text evidence="1 2">Belongs to the glutamate synthase family.</text>
</comment>
<dbReference type="Proteomes" id="UP000000844">
    <property type="component" value="Chromosome"/>
</dbReference>
<dbReference type="PANTHER" id="PTHR43819:SF1">
    <property type="entry name" value="ARCHAEAL-TYPE GLUTAMATE SYNTHASE [NADPH]"/>
    <property type="match status" value="1"/>
</dbReference>
<dbReference type="eggNOG" id="COG0069">
    <property type="taxonomic scope" value="Bacteria"/>
</dbReference>